<dbReference type="Pfam" id="PF19268">
    <property type="entry name" value="CIS_TMP"/>
    <property type="match status" value="2"/>
</dbReference>
<protein>
    <submittedName>
        <fullName evidence="2">Uncharacterized protein</fullName>
    </submittedName>
</protein>
<accession>A0A0U3D0F1</accession>
<dbReference type="AlphaFoldDB" id="A0A0U3D0F1"/>
<dbReference type="EMBL" id="CP013729">
    <property type="protein sequence ID" value="ALV07062.1"/>
    <property type="molecule type" value="Genomic_DNA"/>
</dbReference>
<evidence type="ECO:0000313" key="3">
    <source>
        <dbReference type="Proteomes" id="UP000060699"/>
    </source>
</evidence>
<sequence length="611" mass="68166">MRDPHLIEHLHADAEIHGVNAEEAETRWTQWLQTTGLRLLDDVLEDGFRTTCDPDDVWTLPTLTLDLGPVDTPDWEEAWARQLPIVARRALEDCRGPGGARHRPAGVRSRPQSRLALLLHFLRTGRWPWQARGEDPRLLAQELLQRDPAALVAALRQQDDRALLVRRLVLQFDRHWLAALVQALLPGRLAQAQRLLGLVAPHGLQGQAPADLLPLWEVVLDEALAADASSSNSLARARSQLKVALALGRDVAARQDPLLALGEVWTQLMREDAAWLRETLQDAARQDGMRQRFTRALPAALLPDLLTLWMDTALHQEVQRWIETVLTTAPSTSAETQERRVLLWQATLDHALRGQTGSFEPQRYTDQVRLHLAERAADGPQAPKRWFDKVVDSATSLLSRAARALGLRWRGRSAEAPASASLPSPLSGGTPEDSATPLQVGNAGLVLLHPYLPHLFQRLGLCDGPRFKDEAAAQRAALLLEAVVMETADDGAAEPLHLDAVESALGLNKLICGLPMHQPLPREWTLSPEERQVIHGLLTAVIQHWRVLGSTQVNGLRQTFLRRSGLLSRDQDGWRLKVNPGPFDMLIDHLPWGYSVLKFGWMEGVLHVDWR</sequence>
<proteinExistence type="predicted"/>
<dbReference type="Proteomes" id="UP000060699">
    <property type="component" value="Chromosome"/>
</dbReference>
<keyword evidence="3" id="KW-1185">Reference proteome</keyword>
<feature type="compositionally biased region" description="Low complexity" evidence="1">
    <location>
        <begin position="416"/>
        <end position="432"/>
    </location>
</feature>
<dbReference type="RefSeq" id="WP_058935242.1">
    <property type="nucleotide sequence ID" value="NZ_CP013729.1"/>
</dbReference>
<dbReference type="InterPro" id="IPR045538">
    <property type="entry name" value="CIS_TMP"/>
</dbReference>
<evidence type="ECO:0000313" key="2">
    <source>
        <dbReference type="EMBL" id="ALV07062.1"/>
    </source>
</evidence>
<feature type="region of interest" description="Disordered" evidence="1">
    <location>
        <begin position="416"/>
        <end position="435"/>
    </location>
</feature>
<name>A0A0U3D0F1_9BURK</name>
<organism evidence="2 3">
    <name type="scientific">Roseateles depolymerans</name>
    <dbReference type="NCBI Taxonomy" id="76731"/>
    <lineage>
        <taxon>Bacteria</taxon>
        <taxon>Pseudomonadati</taxon>
        <taxon>Pseudomonadota</taxon>
        <taxon>Betaproteobacteria</taxon>
        <taxon>Burkholderiales</taxon>
        <taxon>Sphaerotilaceae</taxon>
        <taxon>Roseateles</taxon>
    </lineage>
</organism>
<dbReference type="STRING" id="76731.RD2015_2597"/>
<gene>
    <name evidence="2" type="ORF">RD2015_2597</name>
</gene>
<dbReference type="OrthoDB" id="499748at2"/>
<dbReference type="KEGG" id="rdp:RD2015_2597"/>
<reference evidence="2 3" key="1">
    <citation type="submission" date="2015-12" db="EMBL/GenBank/DDBJ databases">
        <title>Complete genome of Roseateles depolymerans KCTC 42856.</title>
        <authorList>
            <person name="Kim K.M."/>
        </authorList>
    </citation>
    <scope>NUCLEOTIDE SEQUENCE [LARGE SCALE GENOMIC DNA]</scope>
    <source>
        <strain evidence="2 3">KCTC 42856</strain>
    </source>
</reference>
<evidence type="ECO:0000256" key="1">
    <source>
        <dbReference type="SAM" id="MobiDB-lite"/>
    </source>
</evidence>